<dbReference type="Gene3D" id="3.40.50.300">
    <property type="entry name" value="P-loop containing nucleotide triphosphate hydrolases"/>
    <property type="match status" value="1"/>
</dbReference>
<accession>A0A518EMN8</accession>
<dbReference type="Pfam" id="PF00437">
    <property type="entry name" value="T2SSE"/>
    <property type="match status" value="1"/>
</dbReference>
<sequence length="432" mass="47163">MAWIDALFTRMVELGASDLHMSSKTKPQFRLHGDMVPIQECAVIEPDQMAQILREIAPADAWKDFEKNNDLDFAYYLPGVARFRVNFFQDNRGPGAVFRQIPEEILTCDQLNLPPAVRELCFLSKGLVVVTGPTGSGKSTTLAAMIDHINKNRADHILTIEDPIEFVHKDQKCLINQREVGAHTASFKRALKAALREDPDIVLVGEMRDLETIEIAIETAETGHLVFGTLHTTTAASTVDRIIDQFPADRQSQIRTMLSSSLKGVVAQTLCKKQAGGRVAALEVLLVNSAVSSLIREGKTHQITSSMQMGGKVGMRLLNDSLAELVRTGTVSPSEAYIKAVDKDGFVSAINAAGVRWDASMLSNGGASAPGTAPHPAPAQQQQQQQPQQQQQQRPQPQPQAPAAPLPSQAHDQEMPPSPVADPFEQFKKGRT</sequence>
<dbReference type="PANTHER" id="PTHR30486">
    <property type="entry name" value="TWITCHING MOTILITY PROTEIN PILT"/>
    <property type="match status" value="1"/>
</dbReference>
<dbReference type="Proteomes" id="UP000320390">
    <property type="component" value="Chromosome"/>
</dbReference>
<dbReference type="InterPro" id="IPR001482">
    <property type="entry name" value="T2SS/T4SS_dom"/>
</dbReference>
<dbReference type="InterPro" id="IPR006321">
    <property type="entry name" value="PilT/PilU"/>
</dbReference>
<evidence type="ECO:0000259" key="3">
    <source>
        <dbReference type="PROSITE" id="PS00662"/>
    </source>
</evidence>
<feature type="region of interest" description="Disordered" evidence="2">
    <location>
        <begin position="363"/>
        <end position="432"/>
    </location>
</feature>
<evidence type="ECO:0000313" key="4">
    <source>
        <dbReference type="EMBL" id="QDV05359.1"/>
    </source>
</evidence>
<comment type="similarity">
    <text evidence="1">Belongs to the GSP E family.</text>
</comment>
<feature type="compositionally biased region" description="Pro residues" evidence="2">
    <location>
        <begin position="396"/>
        <end position="405"/>
    </location>
</feature>
<organism evidence="4 5">
    <name type="scientific">Saltatorellus ferox</name>
    <dbReference type="NCBI Taxonomy" id="2528018"/>
    <lineage>
        <taxon>Bacteria</taxon>
        <taxon>Pseudomonadati</taxon>
        <taxon>Planctomycetota</taxon>
        <taxon>Planctomycetia</taxon>
        <taxon>Planctomycetia incertae sedis</taxon>
        <taxon>Saltatorellus</taxon>
    </lineage>
</organism>
<keyword evidence="5" id="KW-1185">Reference proteome</keyword>
<dbReference type="InterPro" id="IPR050921">
    <property type="entry name" value="T4SS_GSP_E_ATPase"/>
</dbReference>
<dbReference type="CDD" id="cd01131">
    <property type="entry name" value="PilT"/>
    <property type="match status" value="1"/>
</dbReference>
<evidence type="ECO:0000256" key="2">
    <source>
        <dbReference type="SAM" id="MobiDB-lite"/>
    </source>
</evidence>
<dbReference type="NCBIfam" id="TIGR01420">
    <property type="entry name" value="pilT_fam"/>
    <property type="match status" value="1"/>
</dbReference>
<dbReference type="PROSITE" id="PS00662">
    <property type="entry name" value="T2SP_E"/>
    <property type="match status" value="1"/>
</dbReference>
<evidence type="ECO:0000256" key="1">
    <source>
        <dbReference type="ARBA" id="ARBA00006611"/>
    </source>
</evidence>
<dbReference type="GO" id="GO:0005524">
    <property type="term" value="F:ATP binding"/>
    <property type="evidence" value="ECO:0007669"/>
    <property type="project" value="InterPro"/>
</dbReference>
<dbReference type="InterPro" id="IPR003593">
    <property type="entry name" value="AAA+_ATPase"/>
</dbReference>
<protein>
    <submittedName>
        <fullName evidence="4">Twitching mobility protein</fullName>
    </submittedName>
</protein>
<dbReference type="EMBL" id="CP036434">
    <property type="protein sequence ID" value="QDV05359.1"/>
    <property type="molecule type" value="Genomic_DNA"/>
</dbReference>
<dbReference type="InterPro" id="IPR027417">
    <property type="entry name" value="P-loop_NTPase"/>
</dbReference>
<dbReference type="GO" id="GO:0016887">
    <property type="term" value="F:ATP hydrolysis activity"/>
    <property type="evidence" value="ECO:0007669"/>
    <property type="project" value="InterPro"/>
</dbReference>
<dbReference type="Gene3D" id="3.30.450.90">
    <property type="match status" value="1"/>
</dbReference>
<dbReference type="SUPFAM" id="SSF52540">
    <property type="entry name" value="P-loop containing nucleoside triphosphate hydrolases"/>
    <property type="match status" value="1"/>
</dbReference>
<name>A0A518EMN8_9BACT</name>
<dbReference type="SMART" id="SM00382">
    <property type="entry name" value="AAA"/>
    <property type="match status" value="1"/>
</dbReference>
<proteinExistence type="inferred from homology"/>
<feature type="domain" description="Bacterial type II secretion system protein E" evidence="3">
    <location>
        <begin position="195"/>
        <end position="209"/>
    </location>
</feature>
<feature type="compositionally biased region" description="Low complexity" evidence="2">
    <location>
        <begin position="369"/>
        <end position="395"/>
    </location>
</feature>
<evidence type="ECO:0000313" key="5">
    <source>
        <dbReference type="Proteomes" id="UP000320390"/>
    </source>
</evidence>
<dbReference type="RefSeq" id="WP_145194772.1">
    <property type="nucleotide sequence ID" value="NZ_CP036434.1"/>
</dbReference>
<gene>
    <name evidence="4" type="primary">pilT_1</name>
    <name evidence="4" type="ORF">Poly30_08560</name>
</gene>
<dbReference type="PANTHER" id="PTHR30486:SF6">
    <property type="entry name" value="TYPE IV PILUS RETRACTATION ATPASE PILT"/>
    <property type="match status" value="1"/>
</dbReference>
<reference evidence="4 5" key="1">
    <citation type="submission" date="2019-02" db="EMBL/GenBank/DDBJ databases">
        <title>Deep-cultivation of Planctomycetes and their phenomic and genomic characterization uncovers novel biology.</title>
        <authorList>
            <person name="Wiegand S."/>
            <person name="Jogler M."/>
            <person name="Boedeker C."/>
            <person name="Pinto D."/>
            <person name="Vollmers J."/>
            <person name="Rivas-Marin E."/>
            <person name="Kohn T."/>
            <person name="Peeters S.H."/>
            <person name="Heuer A."/>
            <person name="Rast P."/>
            <person name="Oberbeckmann S."/>
            <person name="Bunk B."/>
            <person name="Jeske O."/>
            <person name="Meyerdierks A."/>
            <person name="Storesund J.E."/>
            <person name="Kallscheuer N."/>
            <person name="Luecker S."/>
            <person name="Lage O.M."/>
            <person name="Pohl T."/>
            <person name="Merkel B.J."/>
            <person name="Hornburger P."/>
            <person name="Mueller R.-W."/>
            <person name="Bruemmer F."/>
            <person name="Labrenz M."/>
            <person name="Spormann A.M."/>
            <person name="Op den Camp H."/>
            <person name="Overmann J."/>
            <person name="Amann R."/>
            <person name="Jetten M.S.M."/>
            <person name="Mascher T."/>
            <person name="Medema M.H."/>
            <person name="Devos D.P."/>
            <person name="Kaster A.-K."/>
            <person name="Ovreas L."/>
            <person name="Rohde M."/>
            <person name="Galperin M.Y."/>
            <person name="Jogler C."/>
        </authorList>
    </citation>
    <scope>NUCLEOTIDE SEQUENCE [LARGE SCALE GENOMIC DNA]</scope>
    <source>
        <strain evidence="4 5">Poly30</strain>
    </source>
</reference>
<dbReference type="OrthoDB" id="9808272at2"/>
<dbReference type="AlphaFoldDB" id="A0A518EMN8"/>